<keyword evidence="4 8" id="KW-1278">Translocase</keyword>
<accession>A0ABR9QZT0</accession>
<dbReference type="EMBL" id="JADCKA010000015">
    <property type="protein sequence ID" value="MBE5036100.1"/>
    <property type="molecule type" value="Genomic_DNA"/>
</dbReference>
<evidence type="ECO:0000313" key="9">
    <source>
        <dbReference type="EMBL" id="MBE5036100.1"/>
    </source>
</evidence>
<feature type="transmembrane region" description="Helical" evidence="8">
    <location>
        <begin position="38"/>
        <end position="58"/>
    </location>
</feature>
<dbReference type="Proteomes" id="UP001516588">
    <property type="component" value="Unassembled WGS sequence"/>
</dbReference>
<evidence type="ECO:0000256" key="1">
    <source>
        <dbReference type="ARBA" id="ARBA00004127"/>
    </source>
</evidence>
<comment type="caution">
    <text evidence="9">The sequence shown here is derived from an EMBL/GenBank/DDBJ whole genome shotgun (WGS) entry which is preliminary data.</text>
</comment>
<evidence type="ECO:0000256" key="7">
    <source>
        <dbReference type="ARBA" id="ARBA00023136"/>
    </source>
</evidence>
<feature type="transmembrane region" description="Helical" evidence="8">
    <location>
        <begin position="126"/>
        <end position="147"/>
    </location>
</feature>
<keyword evidence="3 8" id="KW-0812">Transmembrane</keyword>
<evidence type="ECO:0000256" key="3">
    <source>
        <dbReference type="ARBA" id="ARBA00022692"/>
    </source>
</evidence>
<keyword evidence="6 8" id="KW-1133">Transmembrane helix</keyword>
<evidence type="ECO:0000256" key="4">
    <source>
        <dbReference type="ARBA" id="ARBA00022967"/>
    </source>
</evidence>
<keyword evidence="7 8" id="KW-0472">Membrane</keyword>
<comment type="subunit">
    <text evidence="8">The complex is composed of six subunits: RnfA, RnfB, RnfC, RnfD, RnfE and RnfG.</text>
</comment>
<reference evidence="9 10" key="1">
    <citation type="submission" date="2020-10" db="EMBL/GenBank/DDBJ databases">
        <title>ChiBAC.</title>
        <authorList>
            <person name="Zenner C."/>
            <person name="Hitch T.C.A."/>
            <person name="Clavel T."/>
        </authorList>
    </citation>
    <scope>NUCLEOTIDE SEQUENCE [LARGE SCALE GENOMIC DNA]</scope>
    <source>
        <strain evidence="9 10">DSM 108706</strain>
    </source>
</reference>
<keyword evidence="8" id="KW-1003">Cell membrane</keyword>
<dbReference type="EC" id="7.-.-.-" evidence="8"/>
<evidence type="ECO:0000313" key="10">
    <source>
        <dbReference type="Proteomes" id="UP001516588"/>
    </source>
</evidence>
<gene>
    <name evidence="8" type="primary">rnfE</name>
    <name evidence="9" type="ORF">INF20_07425</name>
</gene>
<dbReference type="NCBIfam" id="NF009070">
    <property type="entry name" value="PRK12405.1"/>
    <property type="match status" value="1"/>
</dbReference>
<organism evidence="9 10">
    <name type="scientific">Gallibacter intestinalis</name>
    <dbReference type="NCBI Taxonomy" id="2779356"/>
    <lineage>
        <taxon>Bacteria</taxon>
        <taxon>Bacillati</taxon>
        <taxon>Bacillota</taxon>
        <taxon>Clostridia</taxon>
        <taxon>Eubacteriales</taxon>
        <taxon>Eubacteriaceae</taxon>
        <taxon>Gallibacter</taxon>
    </lineage>
</organism>
<dbReference type="PIRSF" id="PIRSF006102">
    <property type="entry name" value="NQR_DE"/>
    <property type="match status" value="1"/>
</dbReference>
<comment type="function">
    <text evidence="8">Part of a membrane-bound complex that couples electron transfer with translocation of ions across the membrane.</text>
</comment>
<keyword evidence="5 8" id="KW-0249">Electron transport</keyword>
<comment type="subcellular location">
    <subcellularLocation>
        <location evidence="8">Cell membrane</location>
        <topology evidence="8">Multi-pass membrane protein</topology>
    </subcellularLocation>
    <subcellularLocation>
        <location evidence="1">Endomembrane system</location>
        <topology evidence="1">Multi-pass membrane protein</topology>
    </subcellularLocation>
</comment>
<feature type="transmembrane region" description="Helical" evidence="8">
    <location>
        <begin position="70"/>
        <end position="90"/>
    </location>
</feature>
<evidence type="ECO:0000256" key="5">
    <source>
        <dbReference type="ARBA" id="ARBA00022982"/>
    </source>
</evidence>
<dbReference type="RefSeq" id="WP_226385746.1">
    <property type="nucleotide sequence ID" value="NZ_JADCKA010000015.1"/>
</dbReference>
<evidence type="ECO:0000256" key="2">
    <source>
        <dbReference type="ARBA" id="ARBA00022448"/>
    </source>
</evidence>
<comment type="similarity">
    <text evidence="8">Belongs to the NqrDE/RnfAE family.</text>
</comment>
<dbReference type="NCBIfam" id="TIGR01948">
    <property type="entry name" value="rnfE"/>
    <property type="match status" value="1"/>
</dbReference>
<dbReference type="InterPro" id="IPR010968">
    <property type="entry name" value="RnfE"/>
</dbReference>
<evidence type="ECO:0000256" key="8">
    <source>
        <dbReference type="HAMAP-Rule" id="MF_00478"/>
    </source>
</evidence>
<proteinExistence type="inferred from homology"/>
<feature type="transmembrane region" description="Helical" evidence="8">
    <location>
        <begin position="167"/>
        <end position="194"/>
    </location>
</feature>
<dbReference type="PANTHER" id="PTHR30586:SF0">
    <property type="entry name" value="ION-TRANSLOCATING OXIDOREDUCTASE COMPLEX SUBUNIT E"/>
    <property type="match status" value="1"/>
</dbReference>
<dbReference type="Pfam" id="PF02508">
    <property type="entry name" value="Rnf-Nqr"/>
    <property type="match status" value="1"/>
</dbReference>
<dbReference type="InterPro" id="IPR003667">
    <property type="entry name" value="NqrDE/RnfAE"/>
</dbReference>
<feature type="transmembrane region" description="Helical" evidence="8">
    <location>
        <begin position="96"/>
        <end position="114"/>
    </location>
</feature>
<dbReference type="HAMAP" id="MF_00478">
    <property type="entry name" value="RsxE_RnfE"/>
    <property type="match status" value="1"/>
</dbReference>
<keyword evidence="2 8" id="KW-0813">Transport</keyword>
<dbReference type="PANTHER" id="PTHR30586">
    <property type="entry name" value="ELECTRON TRANSPORT COMPLEX PROTEIN RNFE"/>
    <property type="match status" value="1"/>
</dbReference>
<sequence>MNKLGIVLKGIIKENPVLVLMLGTCPTLATSTSAINGFGMGMCTMVVLICSNIVISILKNVIPDTVRIPCYIVVISGFVTVVQMLLQAYLPSLNQSLGLYIPLIVVNCIILGRAEMFASKNKVVDSALDGLGMGLGFTLTLTVMGLIREFFGSGTLFDFAVYGTGSISPMTIFTLAPGGFFVFACLIAFVNYFFGDAKKNKKKEFGCSGCSMVDSCSQVSCEEQGDKA</sequence>
<evidence type="ECO:0000256" key="6">
    <source>
        <dbReference type="ARBA" id="ARBA00022989"/>
    </source>
</evidence>
<keyword evidence="10" id="KW-1185">Reference proteome</keyword>
<name>A0ABR9QZT0_9FIRM</name>
<protein>
    <recommendedName>
        <fullName evidence="8">Ion-translocating oxidoreductase complex subunit E</fullName>
        <ecNumber evidence="8">7.-.-.-</ecNumber>
    </recommendedName>
    <alternativeName>
        <fullName evidence="8">Rnf electron transport complex subunit E</fullName>
    </alternativeName>
</protein>